<organism evidence="1 2">
    <name type="scientific">Grifola frondosa</name>
    <name type="common">Maitake</name>
    <name type="synonym">Polyporus frondosus</name>
    <dbReference type="NCBI Taxonomy" id="5627"/>
    <lineage>
        <taxon>Eukaryota</taxon>
        <taxon>Fungi</taxon>
        <taxon>Dikarya</taxon>
        <taxon>Basidiomycota</taxon>
        <taxon>Agaricomycotina</taxon>
        <taxon>Agaricomycetes</taxon>
        <taxon>Polyporales</taxon>
        <taxon>Grifolaceae</taxon>
        <taxon>Grifola</taxon>
    </lineage>
</organism>
<dbReference type="Proteomes" id="UP000092993">
    <property type="component" value="Unassembled WGS sequence"/>
</dbReference>
<name>A0A1C7MBK3_GRIFR</name>
<keyword evidence="2" id="KW-1185">Reference proteome</keyword>
<dbReference type="OMA" id="WNTRETL"/>
<dbReference type="Gene3D" id="3.80.10.10">
    <property type="entry name" value="Ribonuclease Inhibitor"/>
    <property type="match status" value="1"/>
</dbReference>
<evidence type="ECO:0000313" key="2">
    <source>
        <dbReference type="Proteomes" id="UP000092993"/>
    </source>
</evidence>
<dbReference type="STRING" id="5627.A0A1C7MBK3"/>
<protein>
    <recommendedName>
        <fullName evidence="3">F-box domain-containing protein</fullName>
    </recommendedName>
</protein>
<reference evidence="1 2" key="1">
    <citation type="submission" date="2016-03" db="EMBL/GenBank/DDBJ databases">
        <title>Whole genome sequencing of Grifola frondosa 9006-11.</title>
        <authorList>
            <person name="Min B."/>
            <person name="Park H."/>
            <person name="Kim J.-G."/>
            <person name="Cho H."/>
            <person name="Oh Y.-L."/>
            <person name="Kong W.-S."/>
            <person name="Choi I.-G."/>
        </authorList>
    </citation>
    <scope>NUCLEOTIDE SEQUENCE [LARGE SCALE GENOMIC DNA]</scope>
    <source>
        <strain evidence="1 2">9006-11</strain>
    </source>
</reference>
<gene>
    <name evidence="1" type="ORF">A0H81_06334</name>
</gene>
<evidence type="ECO:0008006" key="3">
    <source>
        <dbReference type="Google" id="ProtNLM"/>
    </source>
</evidence>
<dbReference type="OrthoDB" id="3543113at2759"/>
<dbReference type="SUPFAM" id="SSF52047">
    <property type="entry name" value="RNI-like"/>
    <property type="match status" value="1"/>
</dbReference>
<sequence length="537" mass="60006">MRQHRALDNDDVLHLIFEQFSASPDHGRANWASSEKANDFFMKESIRMRALAGSARVCKSFHEPAVDVLWKHLSSLEDLMQLMYVPMPPRQYDQFYSRWILKFDLSPDRAARFLHYSRRVRSIRYSLEPTQVLEPPSVYDYLAAQNHGAPLLPLLEDCCWKQVVTVDSGLLTLVSPSLHRLNIRFTTARQGEIGGDASLQEGKDAVMSLLHKLCAKAPFIRTLELSGDFESSWIEPITKLRQLQILDIAHHSQDITSTSLLHSLAELEDLHEFRLQISGAQRLERGGRRFHALRSLAVQADDLSDISPFVAALSSPRYQETVVISLNSCDFSSILHYASWSSKVGARGDGIADQPLIDILEPLTHLHDLTTVHLSFASDLLPFSMSDLEMRTMVEAWPKATELSLIYKAAGGFPSIHALSDIARLCPLLTTLILPGIDLSALSELTTFPTSSHGLRYLGIGDNGWESPVADPARLAQFLDCLFPRLEVELHLADGWGELVPENWKSALESMIGLQSSRKQHAPSSGAADFDTVVHDV</sequence>
<dbReference type="AlphaFoldDB" id="A0A1C7MBK3"/>
<proteinExistence type="predicted"/>
<accession>A0A1C7MBK3</accession>
<dbReference type="EMBL" id="LUGG01000006">
    <property type="protein sequence ID" value="OBZ74172.1"/>
    <property type="molecule type" value="Genomic_DNA"/>
</dbReference>
<comment type="caution">
    <text evidence="1">The sequence shown here is derived from an EMBL/GenBank/DDBJ whole genome shotgun (WGS) entry which is preliminary data.</text>
</comment>
<dbReference type="InterPro" id="IPR032675">
    <property type="entry name" value="LRR_dom_sf"/>
</dbReference>
<evidence type="ECO:0000313" key="1">
    <source>
        <dbReference type="EMBL" id="OBZ74172.1"/>
    </source>
</evidence>